<organism evidence="1 2">
    <name type="scientific">Cryptotermes secundus</name>
    <dbReference type="NCBI Taxonomy" id="105785"/>
    <lineage>
        <taxon>Eukaryota</taxon>
        <taxon>Metazoa</taxon>
        <taxon>Ecdysozoa</taxon>
        <taxon>Arthropoda</taxon>
        <taxon>Hexapoda</taxon>
        <taxon>Insecta</taxon>
        <taxon>Pterygota</taxon>
        <taxon>Neoptera</taxon>
        <taxon>Polyneoptera</taxon>
        <taxon>Dictyoptera</taxon>
        <taxon>Blattodea</taxon>
        <taxon>Blattoidea</taxon>
        <taxon>Termitoidae</taxon>
        <taxon>Kalotermitidae</taxon>
        <taxon>Cryptotermitinae</taxon>
        <taxon>Cryptotermes</taxon>
    </lineage>
</organism>
<comment type="caution">
    <text evidence="1">The sequence shown here is derived from an EMBL/GenBank/DDBJ whole genome shotgun (WGS) entry which is preliminary data.</text>
</comment>
<dbReference type="Proteomes" id="UP000235965">
    <property type="component" value="Unassembled WGS sequence"/>
</dbReference>
<sequence>MSAKESLVYYELKKHKPWFDEGSSKLLEQRKQAKLRWLQDPSELNGDNLNNIRRETSRHFRKKKREYLKDKIGELAMNSKKKNIRDLYRGLNDLKRGYQLSSNLVKDENCDLLADSHNILNRWKNYFSQLLNVHRVSAVRQTEIHTAEPLVPDPSPFEVESAFAKLKRYKSPGSDQIPAELIQATGEILHSKIQKLIISI</sequence>
<protein>
    <submittedName>
        <fullName evidence="1">Uncharacterized protein</fullName>
    </submittedName>
</protein>
<accession>A0A2J7PV93</accession>
<evidence type="ECO:0000313" key="2">
    <source>
        <dbReference type="Proteomes" id="UP000235965"/>
    </source>
</evidence>
<reference evidence="1 2" key="1">
    <citation type="submission" date="2017-12" db="EMBL/GenBank/DDBJ databases">
        <title>Hemimetabolous genomes reveal molecular basis of termite eusociality.</title>
        <authorList>
            <person name="Harrison M.C."/>
            <person name="Jongepier E."/>
            <person name="Robertson H.M."/>
            <person name="Arning N."/>
            <person name="Bitard-Feildel T."/>
            <person name="Chao H."/>
            <person name="Childers C.P."/>
            <person name="Dinh H."/>
            <person name="Doddapaneni H."/>
            <person name="Dugan S."/>
            <person name="Gowin J."/>
            <person name="Greiner C."/>
            <person name="Han Y."/>
            <person name="Hu H."/>
            <person name="Hughes D.S.T."/>
            <person name="Huylmans A.-K."/>
            <person name="Kemena C."/>
            <person name="Kremer L.P.M."/>
            <person name="Lee S.L."/>
            <person name="Lopez-Ezquerra A."/>
            <person name="Mallet L."/>
            <person name="Monroy-Kuhn J.M."/>
            <person name="Moser A."/>
            <person name="Murali S.C."/>
            <person name="Muzny D.M."/>
            <person name="Otani S."/>
            <person name="Piulachs M.-D."/>
            <person name="Poelchau M."/>
            <person name="Qu J."/>
            <person name="Schaub F."/>
            <person name="Wada-Katsumata A."/>
            <person name="Worley K.C."/>
            <person name="Xie Q."/>
            <person name="Ylla G."/>
            <person name="Poulsen M."/>
            <person name="Gibbs R.A."/>
            <person name="Schal C."/>
            <person name="Richards S."/>
            <person name="Belles X."/>
            <person name="Korb J."/>
            <person name="Bornberg-Bauer E."/>
        </authorList>
    </citation>
    <scope>NUCLEOTIDE SEQUENCE [LARGE SCALE GENOMIC DNA]</scope>
    <source>
        <tissue evidence="1">Whole body</tissue>
    </source>
</reference>
<name>A0A2J7PV93_9NEOP</name>
<dbReference type="PANTHER" id="PTHR47510">
    <property type="entry name" value="REVERSE TRANSCRIPTASE DOMAIN-CONTAINING PROTEIN"/>
    <property type="match status" value="1"/>
</dbReference>
<dbReference type="AlphaFoldDB" id="A0A2J7PV93"/>
<proteinExistence type="predicted"/>
<dbReference type="EMBL" id="NEVH01020967">
    <property type="protein sequence ID" value="PNF20265.1"/>
    <property type="molecule type" value="Genomic_DNA"/>
</dbReference>
<dbReference type="PANTHER" id="PTHR47510:SF3">
    <property type="entry name" value="ENDO_EXONUCLEASE_PHOSPHATASE DOMAIN-CONTAINING PROTEIN"/>
    <property type="match status" value="1"/>
</dbReference>
<evidence type="ECO:0000313" key="1">
    <source>
        <dbReference type="EMBL" id="PNF20265.1"/>
    </source>
</evidence>
<dbReference type="STRING" id="105785.A0A2J7PV93"/>
<dbReference type="InParanoid" id="A0A2J7PV93"/>
<dbReference type="FunCoup" id="A0A2J7PV93">
    <property type="interactions" value="1095"/>
</dbReference>
<keyword evidence="2" id="KW-1185">Reference proteome</keyword>
<gene>
    <name evidence="1" type="ORF">B7P43_G15396</name>
</gene>